<reference evidence="1 2" key="1">
    <citation type="journal article" date="2024" name="Microbiol. Resour. Announc.">
        <title>Genome annotations for the ascomycete fungi Trichoderma harzianum, Trichoderma aggressivum, and Purpureocillium lilacinum.</title>
        <authorList>
            <person name="Beijen E.P.W."/>
            <person name="Ohm R.A."/>
        </authorList>
    </citation>
    <scope>NUCLEOTIDE SEQUENCE [LARGE SCALE GENOMIC DNA]</scope>
    <source>
        <strain evidence="1 2">CBS 150709</strain>
    </source>
</reference>
<organism evidence="1 2">
    <name type="scientific">Purpureocillium lilacinum</name>
    <name type="common">Paecilomyces lilacinus</name>
    <dbReference type="NCBI Taxonomy" id="33203"/>
    <lineage>
        <taxon>Eukaryota</taxon>
        <taxon>Fungi</taxon>
        <taxon>Dikarya</taxon>
        <taxon>Ascomycota</taxon>
        <taxon>Pezizomycotina</taxon>
        <taxon>Sordariomycetes</taxon>
        <taxon>Hypocreomycetidae</taxon>
        <taxon>Hypocreales</taxon>
        <taxon>Ophiocordycipitaceae</taxon>
        <taxon>Purpureocillium</taxon>
    </lineage>
</organism>
<evidence type="ECO:0000313" key="1">
    <source>
        <dbReference type="EMBL" id="KAK4091837.1"/>
    </source>
</evidence>
<gene>
    <name evidence="1" type="ORF">Purlil1_3676</name>
</gene>
<dbReference type="Proteomes" id="UP001287286">
    <property type="component" value="Unassembled WGS sequence"/>
</dbReference>
<accession>A0ABR0C666</accession>
<protein>
    <submittedName>
        <fullName evidence="1">Uncharacterized protein</fullName>
    </submittedName>
</protein>
<sequence length="230" mass="24189">MVRAAAGVEESIGALLRATGPSCAVAATSRRRWMVVVGECLEAYVRTHVRLPGGWMGGWLNGGASGGLDGGCPGGPLMGWLGGGHLRRAQPSACTSSFVQVLAAGSAAASTRRRRRRRISGPEVRAFPVASRFLSARARQGTRLMPARCLQCWALLFRACPHYALCAAAVTTIPQRVRRWAVVPGTRQPALVGLRVVSFVGIIAAASPKLTLSSIPQPQPAPLRMGASTT</sequence>
<comment type="caution">
    <text evidence="1">The sequence shown here is derived from an EMBL/GenBank/DDBJ whole genome shotgun (WGS) entry which is preliminary data.</text>
</comment>
<dbReference type="EMBL" id="JAWRVI010000010">
    <property type="protein sequence ID" value="KAK4091837.1"/>
    <property type="molecule type" value="Genomic_DNA"/>
</dbReference>
<name>A0ABR0C666_PURLI</name>
<proteinExistence type="predicted"/>
<keyword evidence="2" id="KW-1185">Reference proteome</keyword>
<evidence type="ECO:0000313" key="2">
    <source>
        <dbReference type="Proteomes" id="UP001287286"/>
    </source>
</evidence>